<protein>
    <submittedName>
        <fullName evidence="1">Uncharacterized protein</fullName>
    </submittedName>
</protein>
<evidence type="ECO:0000313" key="1">
    <source>
        <dbReference type="EMBL" id="BAZ00179.1"/>
    </source>
</evidence>
<sequence length="399" mass="44691">MADRINDIAWQAHQGSVAAIIQLLNEKLVESGVRTRAIFSDGVLQLLCEAQSVDQLEKTTIVQKIRQILESIAPRNIRRVNINSRIVREQQLLWLTEIYRDRDNQLLWSEEITLPQPNIFRQILKDFQNYKESKTELAQVSLPKPNSLRSVVFKRRNRNKARNRFQSKSIPKQSLPIGLLKVSSLCLPLLLLVWGAYAWLEGKGESSTSAETSKSLTIQPQVSSLANTQSFSQKTEDPFVAAVRIANQASALGKKALTPEQRLELATKWQEASDLMSQVPAKHSRYQEAQSRIQLYKKYAEASQSIAAKPKPTPTPGVKTLSTPDPFAAAVRIANQASASGKTAASSEQWSTLAAKWQEASDLMSQVPAEHSRYQEAQSRIQLYKKFSEAAKVQAQKGQ</sequence>
<dbReference type="AlphaFoldDB" id="A0A1Z4N383"/>
<keyword evidence="2" id="KW-1185">Reference proteome</keyword>
<accession>A0A1Z4N383</accession>
<dbReference type="Proteomes" id="UP000218785">
    <property type="component" value="Chromosome"/>
</dbReference>
<reference evidence="1 2" key="1">
    <citation type="submission" date="2017-06" db="EMBL/GenBank/DDBJ databases">
        <title>Genome sequencing of cyanobaciteial culture collection at National Institute for Environmental Studies (NIES).</title>
        <authorList>
            <person name="Hirose Y."/>
            <person name="Shimura Y."/>
            <person name="Fujisawa T."/>
            <person name="Nakamura Y."/>
            <person name="Kawachi M."/>
        </authorList>
    </citation>
    <scope>NUCLEOTIDE SEQUENCE [LARGE SCALE GENOMIC DNA]</scope>
    <source>
        <strain evidence="1 2">NIES-37</strain>
    </source>
</reference>
<evidence type="ECO:0000313" key="2">
    <source>
        <dbReference type="Proteomes" id="UP000218785"/>
    </source>
</evidence>
<organism evidence="1 2">
    <name type="scientific">Tolypothrix tenuis PCC 7101</name>
    <dbReference type="NCBI Taxonomy" id="231146"/>
    <lineage>
        <taxon>Bacteria</taxon>
        <taxon>Bacillati</taxon>
        <taxon>Cyanobacteriota</taxon>
        <taxon>Cyanophyceae</taxon>
        <taxon>Nostocales</taxon>
        <taxon>Tolypothrichaceae</taxon>
        <taxon>Tolypothrix</taxon>
    </lineage>
</organism>
<dbReference type="KEGG" id="ttq:NIES37_41670"/>
<dbReference type="RefSeq" id="WP_321206661.1">
    <property type="nucleotide sequence ID" value="NZ_CAWNJS010000001.1"/>
</dbReference>
<dbReference type="EMBL" id="AP018248">
    <property type="protein sequence ID" value="BAZ00179.1"/>
    <property type="molecule type" value="Genomic_DNA"/>
</dbReference>
<gene>
    <name evidence="1" type="ORF">NIES37_41670</name>
</gene>
<name>A0A1Z4N383_9CYAN</name>
<proteinExistence type="predicted"/>